<accession>A0ABZ1SSR2</accession>
<dbReference type="RefSeq" id="WP_328709524.1">
    <property type="nucleotide sequence ID" value="NZ_CP108085.1"/>
</dbReference>
<evidence type="ECO:0000256" key="1">
    <source>
        <dbReference type="SAM" id="MobiDB-lite"/>
    </source>
</evidence>
<feature type="compositionally biased region" description="Low complexity" evidence="1">
    <location>
        <begin position="592"/>
        <end position="603"/>
    </location>
</feature>
<dbReference type="Proteomes" id="UP001432011">
    <property type="component" value="Chromosome"/>
</dbReference>
<gene>
    <name evidence="2" type="ORF">OG913_39820</name>
</gene>
<protein>
    <submittedName>
        <fullName evidence="2">DUF6493 family protein</fullName>
    </submittedName>
</protein>
<feature type="compositionally biased region" description="Basic and acidic residues" evidence="1">
    <location>
        <begin position="536"/>
        <end position="555"/>
    </location>
</feature>
<feature type="compositionally biased region" description="Acidic residues" evidence="1">
    <location>
        <begin position="621"/>
        <end position="631"/>
    </location>
</feature>
<evidence type="ECO:0000313" key="3">
    <source>
        <dbReference type="Proteomes" id="UP001432011"/>
    </source>
</evidence>
<evidence type="ECO:0000313" key="2">
    <source>
        <dbReference type="EMBL" id="WUP75423.1"/>
    </source>
</evidence>
<feature type="region of interest" description="Disordered" evidence="1">
    <location>
        <begin position="504"/>
        <end position="645"/>
    </location>
</feature>
<sequence>MSAWQEVRDLITARETKTLADRVIALTEAERAEVAKRLPGFLTEMRDTAMQMARESERGQGLDDEDPWLAWERRRTVRDALSEFGTVLRIAGAGTISGPAAAAAWLTRRELYPEWAPAPSQAEVVRVLVTRPAEWQADVAARLALKIRRPGDDRIAPLVLALLRASGITPPAHDMLVVAWLTGEAADDDPLLGPLLPRIFHAEGAGRALREERLTPTPTRWFSLVQRLLEAGRVSRAELLDGCVSRFLRGGNAADLRFFVRLHGLVGPTPQEAAERARDYLRLLPAAPGPVAELALTQINRCGLHDDADVQEAIEALTFRPEAKLARAGLTLLDREVRRSPARAGELAPALVTAFAHTSDDVRRRAVRIALRHAAAFGRDAKPIAEAVPLLPADLGRELAAVFGGEVAAEETPEPFTPAPLPVFPEPGPFPLRAVDWATRAPYGWEACEQWLADFVERVGSDRAALREALLPAFGDYSPHLYDMECWLDPDAWIAAMAKEVITPGTDPGVPDPEPVDPWAGSSFSVSVSAVPPDEPEGHDHEPDGHAGPEGHTAPDDAAALDGHPALGEHLTLGDHAGRNAPAALDGHTAPDDAAALDDPAALGRHPALDDPAGPARLENEGDAEDEDSAEGEAAPEPAFGNLPEHVREEIFRQIRELGVSAERVAAMRDGLPVPPRDPAEPDFRVGITYFGFRPLFGKPEEPDPAVEFRRRARLPEPARVSPPHMFLLHRLSEIYRALQDGTLPPVLLATPTVTTGHLDPGVLVDRLELCAAAGTEPLPADLQQALLRLPRGAHPVAAERAARVGSEAASAVGGWLARGGLPDPEAGVKWGYVEGAHEYLFEERDPVHVERVRLVPLLRAEPTGHPLIDELLREPSKWCWDDHGYAMEWWPSILPSHREVVSVNYLPHLLYQWNHPGVYPPHLKGVADANGPIGDATSLILAYFLATSHPGSVPLLLRMTSRGALDAEAVGRQIALLIRRTRLEPRPVLASLREAAHKGAHEQVWEIVRTLLPGLLPSTGERPAVAHTEAVRFAADVAVWVGARGEIPAVSAHAATGRASRFARECARLRDLLAG</sequence>
<proteinExistence type="predicted"/>
<feature type="compositionally biased region" description="Low complexity" evidence="1">
    <location>
        <begin position="522"/>
        <end position="532"/>
    </location>
</feature>
<keyword evidence="3" id="KW-1185">Reference proteome</keyword>
<organism evidence="2 3">
    <name type="scientific">Microbispora hainanensis</name>
    <dbReference type="NCBI Taxonomy" id="568844"/>
    <lineage>
        <taxon>Bacteria</taxon>
        <taxon>Bacillati</taxon>
        <taxon>Actinomycetota</taxon>
        <taxon>Actinomycetes</taxon>
        <taxon>Streptosporangiales</taxon>
        <taxon>Streptosporangiaceae</taxon>
        <taxon>Microbispora</taxon>
    </lineage>
</organism>
<name>A0ABZ1SSR2_9ACTN</name>
<dbReference type="EMBL" id="CP108085">
    <property type="protein sequence ID" value="WUP75423.1"/>
    <property type="molecule type" value="Genomic_DNA"/>
</dbReference>
<reference evidence="2" key="1">
    <citation type="submission" date="2022-10" db="EMBL/GenBank/DDBJ databases">
        <title>The complete genomes of actinobacterial strains from the NBC collection.</title>
        <authorList>
            <person name="Joergensen T.S."/>
            <person name="Alvarez Arevalo M."/>
            <person name="Sterndorff E.B."/>
            <person name="Faurdal D."/>
            <person name="Vuksanovic O."/>
            <person name="Mourched A.-S."/>
            <person name="Charusanti P."/>
            <person name="Shaw S."/>
            <person name="Blin K."/>
            <person name="Weber T."/>
        </authorList>
    </citation>
    <scope>NUCLEOTIDE SEQUENCE</scope>
    <source>
        <strain evidence="2">NBC_00254</strain>
    </source>
</reference>